<keyword evidence="1" id="KW-1133">Transmembrane helix</keyword>
<evidence type="ECO:0000313" key="4">
    <source>
        <dbReference type="Proteomes" id="UP001596997"/>
    </source>
</evidence>
<organism evidence="3 4">
    <name type="scientific">Pseudofulvibacter geojedonensis</name>
    <dbReference type="NCBI Taxonomy" id="1123758"/>
    <lineage>
        <taxon>Bacteria</taxon>
        <taxon>Pseudomonadati</taxon>
        <taxon>Bacteroidota</taxon>
        <taxon>Flavobacteriia</taxon>
        <taxon>Flavobacteriales</taxon>
        <taxon>Flavobacteriaceae</taxon>
        <taxon>Pseudofulvibacter</taxon>
    </lineage>
</organism>
<dbReference type="Pfam" id="PF07568">
    <property type="entry name" value="HisKA_2"/>
    <property type="match status" value="1"/>
</dbReference>
<comment type="caution">
    <text evidence="3">The sequence shown here is derived from an EMBL/GenBank/DDBJ whole genome shotgun (WGS) entry which is preliminary data.</text>
</comment>
<evidence type="ECO:0000313" key="3">
    <source>
        <dbReference type="EMBL" id="MFD0964152.1"/>
    </source>
</evidence>
<reference evidence="4" key="1">
    <citation type="journal article" date="2019" name="Int. J. Syst. Evol. Microbiol.">
        <title>The Global Catalogue of Microorganisms (GCM) 10K type strain sequencing project: providing services to taxonomists for standard genome sequencing and annotation.</title>
        <authorList>
            <consortium name="The Broad Institute Genomics Platform"/>
            <consortium name="The Broad Institute Genome Sequencing Center for Infectious Disease"/>
            <person name="Wu L."/>
            <person name="Ma J."/>
        </authorList>
    </citation>
    <scope>NUCLEOTIDE SEQUENCE [LARGE SCALE GENOMIC DNA]</scope>
    <source>
        <strain evidence="4">CCUG 62114</strain>
    </source>
</reference>
<accession>A0ABW3I3G0</accession>
<feature type="transmembrane region" description="Helical" evidence="1">
    <location>
        <begin position="6"/>
        <end position="23"/>
    </location>
</feature>
<gene>
    <name evidence="3" type="ORF">ACFQ1O_09065</name>
</gene>
<keyword evidence="1" id="KW-0812">Transmembrane</keyword>
<dbReference type="Proteomes" id="UP001596997">
    <property type="component" value="Unassembled WGS sequence"/>
</dbReference>
<sequence>MFGDFFLISFIVILIALLSVLFFKYKKVFVENCSLKKQLHHRVKNNMQLAYSLVNLQRRYVKNSNISRELDDTHKRLATLSLINKAYLCEDMVNNSISTKVYKDIFIDKIFNKYKAENGLLSPKCNKDPNFKVNFFFTNISIEEALPLGLIINELLLILFKKEINVKDHIAIDIDLLKKKLNVNLPNQGIIKRLNGDLQEGLSSKIIYRLSQQLNLTISLNTIEI</sequence>
<feature type="domain" description="Signal transduction histidine kinase subgroup 2 dimerisation and phosphoacceptor" evidence="2">
    <location>
        <begin position="39"/>
        <end position="113"/>
    </location>
</feature>
<keyword evidence="1" id="KW-0472">Membrane</keyword>
<dbReference type="GO" id="GO:0016301">
    <property type="term" value="F:kinase activity"/>
    <property type="evidence" value="ECO:0007669"/>
    <property type="project" value="UniProtKB-KW"/>
</dbReference>
<dbReference type="InterPro" id="IPR011495">
    <property type="entry name" value="Sig_transdc_His_kin_sub2_dim/P"/>
</dbReference>
<evidence type="ECO:0000259" key="2">
    <source>
        <dbReference type="Pfam" id="PF07568"/>
    </source>
</evidence>
<keyword evidence="3" id="KW-0418">Kinase</keyword>
<keyword evidence="4" id="KW-1185">Reference proteome</keyword>
<protein>
    <submittedName>
        <fullName evidence="3">Histidine kinase dimerization/phosphoacceptor domain -containing protein</fullName>
    </submittedName>
</protein>
<name>A0ABW3I3G0_9FLAO</name>
<evidence type="ECO:0000256" key="1">
    <source>
        <dbReference type="SAM" id="Phobius"/>
    </source>
</evidence>
<dbReference type="EMBL" id="JBHTJM010000008">
    <property type="protein sequence ID" value="MFD0964152.1"/>
    <property type="molecule type" value="Genomic_DNA"/>
</dbReference>
<proteinExistence type="predicted"/>
<keyword evidence="3" id="KW-0808">Transferase</keyword>
<dbReference type="RefSeq" id="WP_377715586.1">
    <property type="nucleotide sequence ID" value="NZ_JBHTJM010000008.1"/>
</dbReference>